<dbReference type="InterPro" id="IPR043128">
    <property type="entry name" value="Rev_trsase/Diguanyl_cyclase"/>
</dbReference>
<dbReference type="SMART" id="SM00267">
    <property type="entry name" value="GGDEF"/>
    <property type="match status" value="1"/>
</dbReference>
<dbReference type="InterPro" id="IPR013767">
    <property type="entry name" value="PAS_fold"/>
</dbReference>
<evidence type="ECO:0000259" key="2">
    <source>
        <dbReference type="PROSITE" id="PS50113"/>
    </source>
</evidence>
<feature type="domain" description="PAC" evidence="2">
    <location>
        <begin position="526"/>
        <end position="578"/>
    </location>
</feature>
<dbReference type="Pfam" id="PF08447">
    <property type="entry name" value="PAS_3"/>
    <property type="match status" value="1"/>
</dbReference>
<dbReference type="InterPro" id="IPR000014">
    <property type="entry name" value="PAS"/>
</dbReference>
<name>A0A6J6SD82_9ZZZZ</name>
<evidence type="ECO:0000259" key="1">
    <source>
        <dbReference type="PROSITE" id="PS50112"/>
    </source>
</evidence>
<evidence type="ECO:0000313" key="4">
    <source>
        <dbReference type="EMBL" id="CAB4732920.1"/>
    </source>
</evidence>
<dbReference type="GO" id="GO:0006355">
    <property type="term" value="P:regulation of DNA-templated transcription"/>
    <property type="evidence" value="ECO:0007669"/>
    <property type="project" value="InterPro"/>
</dbReference>
<dbReference type="Gene3D" id="3.30.70.270">
    <property type="match status" value="1"/>
</dbReference>
<gene>
    <name evidence="4" type="ORF">UFOPK2786_00300</name>
</gene>
<dbReference type="SUPFAM" id="SSF55073">
    <property type="entry name" value="Nucleotide cyclase"/>
    <property type="match status" value="1"/>
</dbReference>
<dbReference type="NCBIfam" id="TIGR00229">
    <property type="entry name" value="sensory_box"/>
    <property type="match status" value="3"/>
</dbReference>
<dbReference type="InterPro" id="IPR013655">
    <property type="entry name" value="PAS_fold_3"/>
</dbReference>
<dbReference type="SMART" id="SM00086">
    <property type="entry name" value="PAC"/>
    <property type="match status" value="4"/>
</dbReference>
<dbReference type="CDD" id="cd00130">
    <property type="entry name" value="PAS"/>
    <property type="match status" value="3"/>
</dbReference>
<evidence type="ECO:0000259" key="3">
    <source>
        <dbReference type="PROSITE" id="PS50887"/>
    </source>
</evidence>
<dbReference type="FunFam" id="3.30.70.270:FF:000001">
    <property type="entry name" value="Diguanylate cyclase domain protein"/>
    <property type="match status" value="1"/>
</dbReference>
<dbReference type="Pfam" id="PF13426">
    <property type="entry name" value="PAS_9"/>
    <property type="match status" value="1"/>
</dbReference>
<feature type="domain" description="PAC" evidence="2">
    <location>
        <begin position="147"/>
        <end position="198"/>
    </location>
</feature>
<dbReference type="PANTHER" id="PTHR44757">
    <property type="entry name" value="DIGUANYLATE CYCLASE DGCP"/>
    <property type="match status" value="1"/>
</dbReference>
<reference evidence="4" key="1">
    <citation type="submission" date="2020-05" db="EMBL/GenBank/DDBJ databases">
        <authorList>
            <person name="Chiriac C."/>
            <person name="Salcher M."/>
            <person name="Ghai R."/>
            <person name="Kavagutti S V."/>
        </authorList>
    </citation>
    <scope>NUCLEOTIDE SEQUENCE</scope>
</reference>
<accession>A0A6J6SD82</accession>
<dbReference type="InterPro" id="IPR001610">
    <property type="entry name" value="PAC"/>
</dbReference>
<dbReference type="SMART" id="SM00091">
    <property type="entry name" value="PAS"/>
    <property type="match status" value="4"/>
</dbReference>
<dbReference type="NCBIfam" id="TIGR00254">
    <property type="entry name" value="GGDEF"/>
    <property type="match status" value="1"/>
</dbReference>
<dbReference type="InterPro" id="IPR052155">
    <property type="entry name" value="Biofilm_reg_signaling"/>
</dbReference>
<feature type="domain" description="PAS" evidence="1">
    <location>
        <begin position="475"/>
        <end position="509"/>
    </location>
</feature>
<proteinExistence type="predicted"/>
<protein>
    <submittedName>
        <fullName evidence="4">Unannotated protein</fullName>
    </submittedName>
</protein>
<feature type="domain" description="PAS" evidence="1">
    <location>
        <begin position="331"/>
        <end position="400"/>
    </location>
</feature>
<dbReference type="Gene3D" id="3.30.450.20">
    <property type="entry name" value="PAS domain"/>
    <property type="match status" value="5"/>
</dbReference>
<dbReference type="PROSITE" id="PS50112">
    <property type="entry name" value="PAS"/>
    <property type="match status" value="3"/>
</dbReference>
<dbReference type="Pfam" id="PF00990">
    <property type="entry name" value="GGDEF"/>
    <property type="match status" value="1"/>
</dbReference>
<dbReference type="AlphaFoldDB" id="A0A6J6SD82"/>
<feature type="domain" description="PAS" evidence="1">
    <location>
        <begin position="96"/>
        <end position="130"/>
    </location>
</feature>
<dbReference type="InterPro" id="IPR035965">
    <property type="entry name" value="PAS-like_dom_sf"/>
</dbReference>
<organism evidence="4">
    <name type="scientific">freshwater metagenome</name>
    <dbReference type="NCBI Taxonomy" id="449393"/>
    <lineage>
        <taxon>unclassified sequences</taxon>
        <taxon>metagenomes</taxon>
        <taxon>ecological metagenomes</taxon>
    </lineage>
</organism>
<dbReference type="PANTHER" id="PTHR44757:SF2">
    <property type="entry name" value="BIOFILM ARCHITECTURE MAINTENANCE PROTEIN MBAA"/>
    <property type="match status" value="1"/>
</dbReference>
<dbReference type="InterPro" id="IPR000700">
    <property type="entry name" value="PAS-assoc_C"/>
</dbReference>
<dbReference type="PROSITE" id="PS50887">
    <property type="entry name" value="GGDEF"/>
    <property type="match status" value="1"/>
</dbReference>
<dbReference type="Pfam" id="PF13188">
    <property type="entry name" value="PAS_8"/>
    <property type="match status" value="1"/>
</dbReference>
<dbReference type="EMBL" id="CAEZYW010000029">
    <property type="protein sequence ID" value="CAB4732920.1"/>
    <property type="molecule type" value="Genomic_DNA"/>
</dbReference>
<dbReference type="InterPro" id="IPR029787">
    <property type="entry name" value="Nucleotide_cyclase"/>
</dbReference>
<dbReference type="SUPFAM" id="SSF55785">
    <property type="entry name" value="PYP-like sensor domain (PAS domain)"/>
    <property type="match status" value="5"/>
</dbReference>
<dbReference type="Pfam" id="PF00989">
    <property type="entry name" value="PAS"/>
    <property type="match status" value="2"/>
</dbReference>
<dbReference type="InterPro" id="IPR000160">
    <property type="entry name" value="GGDEF_dom"/>
</dbReference>
<sequence length="741" mass="81706">MRADGVQTGQWLTGILESGQEVVRTRLRSPRADGVLIWSDVVAHVVHESDGAVACIVVSIRDVTADVERDADQREAERRFRVMAEHAVDVVFHTREGVTDWVSPSLRQVTGWDPEDLVGGTTTHLWHPDDLKTAIAMRDVTYSGQPARGELRFKRKDGSYVWVGVSLQPYAEGDGCTGAVGIMRDIDDLVDQRQRAEANEARLHALLDTMIDPFMLLSAVRDRSGAIVDFVVTEANPAALETYGVHLDQILGQRLSVLHPAVMATDLFAMYVDVIEMGRRLILDDWVFPRGARQEQLGRYDLRAVKVGDAVSQTWRDVSERHAASEVLARSEEHFRLLAENSTDVVLHDVGGTIKWVSPSVKGALGWETSDWIGRRFEDFTHPEDSSLADDLRKRMRAGENCVTTLRLRHAAGDYHWVEVHAGPYTGEGTQPAGIVASFRVVDREVEAHERLTAAEEQYRLLAQNSTDVVGHARNGRILWISPSVTRTLGGAPDDWIGMDVAEIIHPDDLPAYLTRLSARGQGLVGVVRARIKARDGNFHWIEANTGPFVNASGEEDGVIASFRVIDDLVEAESVIAHSARFDSLTGLMNRGEILQHLGGVARAARRPGEQTAVLFCDIDEFKLVNDAYGHAAGDEVLRRLAERISDTVRHEDAAARIGGDEFLVVLNGTHGLNEALYVAEKIRQSAAAAMEFDDEHLVATMSIGVTLLHPGESIGELLAHADEAMYEAKRTGRNRVVAFA</sequence>
<feature type="domain" description="GGDEF" evidence="3">
    <location>
        <begin position="610"/>
        <end position="741"/>
    </location>
</feature>
<dbReference type="PROSITE" id="PS50113">
    <property type="entry name" value="PAC"/>
    <property type="match status" value="3"/>
</dbReference>
<dbReference type="CDD" id="cd01949">
    <property type="entry name" value="GGDEF"/>
    <property type="match status" value="1"/>
</dbReference>
<feature type="domain" description="PAC" evidence="2">
    <location>
        <begin position="21"/>
        <end position="75"/>
    </location>
</feature>